<evidence type="ECO:0000259" key="16">
    <source>
        <dbReference type="PROSITE" id="PS50011"/>
    </source>
</evidence>
<keyword evidence="6" id="KW-0808">Transferase</keyword>
<reference evidence="17 18" key="1">
    <citation type="submission" date="2019-04" db="EMBL/GenBank/DDBJ databases">
        <title>Annotation for the trematode Fasciola gigantica.</title>
        <authorList>
            <person name="Choi Y.-J."/>
        </authorList>
    </citation>
    <scope>NUCLEOTIDE SEQUENCE [LARGE SCALE GENOMIC DNA]</scope>
    <source>
        <strain evidence="17">Uganda_cow_1</strain>
    </source>
</reference>
<evidence type="ECO:0000256" key="1">
    <source>
        <dbReference type="ARBA" id="ARBA00001936"/>
    </source>
</evidence>
<dbReference type="STRING" id="46835.A0A504YRY2"/>
<dbReference type="EC" id="2.7.11.1" evidence="4"/>
<dbReference type="PANTHER" id="PTHR24346:SF94">
    <property type="entry name" value="NON-SPECIFIC SERINE_THREONINE PROTEIN KINASE"/>
    <property type="match status" value="1"/>
</dbReference>
<feature type="compositionally biased region" description="Basic residues" evidence="15">
    <location>
        <begin position="1049"/>
        <end position="1063"/>
    </location>
</feature>
<comment type="cofactor">
    <cofactor evidence="2">
        <name>Mg(2+)</name>
        <dbReference type="ChEBI" id="CHEBI:18420"/>
    </cofactor>
</comment>
<evidence type="ECO:0000256" key="14">
    <source>
        <dbReference type="ARBA" id="ARBA00048679"/>
    </source>
</evidence>
<feature type="region of interest" description="Disordered" evidence="15">
    <location>
        <begin position="785"/>
        <end position="843"/>
    </location>
</feature>
<dbReference type="InterPro" id="IPR000719">
    <property type="entry name" value="Prot_kinase_dom"/>
</dbReference>
<gene>
    <name evidence="17" type="ORF">FGIG_03348</name>
</gene>
<dbReference type="Pfam" id="PF00069">
    <property type="entry name" value="Pkinase"/>
    <property type="match status" value="2"/>
</dbReference>
<evidence type="ECO:0000256" key="10">
    <source>
        <dbReference type="ARBA" id="ARBA00022840"/>
    </source>
</evidence>
<dbReference type="GO" id="GO:0005524">
    <property type="term" value="F:ATP binding"/>
    <property type="evidence" value="ECO:0007669"/>
    <property type="project" value="UniProtKB-KW"/>
</dbReference>
<dbReference type="InterPro" id="IPR008271">
    <property type="entry name" value="Ser/Thr_kinase_AS"/>
</dbReference>
<name>A0A504YRY2_FASGI</name>
<evidence type="ECO:0000256" key="7">
    <source>
        <dbReference type="ARBA" id="ARBA00022723"/>
    </source>
</evidence>
<keyword evidence="18" id="KW-1185">Reference proteome</keyword>
<comment type="caution">
    <text evidence="17">The sequence shown here is derived from an EMBL/GenBank/DDBJ whole genome shotgun (WGS) entry which is preliminary data.</text>
</comment>
<accession>A0A504YRY2</accession>
<feature type="compositionally biased region" description="Polar residues" evidence="15">
    <location>
        <begin position="823"/>
        <end position="839"/>
    </location>
</feature>
<dbReference type="PROSITE" id="PS00108">
    <property type="entry name" value="PROTEIN_KINASE_ST"/>
    <property type="match status" value="1"/>
</dbReference>
<feature type="region of interest" description="Disordered" evidence="15">
    <location>
        <begin position="305"/>
        <end position="347"/>
    </location>
</feature>
<dbReference type="PANTHER" id="PTHR24346">
    <property type="entry name" value="MAP/MICROTUBULE AFFINITY-REGULATING KINASE"/>
    <property type="match status" value="1"/>
</dbReference>
<dbReference type="PROSITE" id="PS50011">
    <property type="entry name" value="PROTEIN_KINASE_DOM"/>
    <property type="match status" value="1"/>
</dbReference>
<feature type="region of interest" description="Disordered" evidence="15">
    <location>
        <begin position="999"/>
        <end position="1071"/>
    </location>
</feature>
<keyword evidence="12" id="KW-0464">Manganese</keyword>
<evidence type="ECO:0000256" key="12">
    <source>
        <dbReference type="ARBA" id="ARBA00023211"/>
    </source>
</evidence>
<keyword evidence="7" id="KW-0479">Metal-binding</keyword>
<keyword evidence="9 17" id="KW-0418">Kinase</keyword>
<evidence type="ECO:0000256" key="6">
    <source>
        <dbReference type="ARBA" id="ARBA00022679"/>
    </source>
</evidence>
<evidence type="ECO:0000256" key="13">
    <source>
        <dbReference type="ARBA" id="ARBA00047899"/>
    </source>
</evidence>
<evidence type="ECO:0000256" key="11">
    <source>
        <dbReference type="ARBA" id="ARBA00022842"/>
    </source>
</evidence>
<keyword evidence="8" id="KW-0547">Nucleotide-binding</keyword>
<evidence type="ECO:0000256" key="3">
    <source>
        <dbReference type="ARBA" id="ARBA00009985"/>
    </source>
</evidence>
<dbReference type="InterPro" id="IPR011009">
    <property type="entry name" value="Kinase-like_dom_sf"/>
</dbReference>
<dbReference type="SMART" id="SM00220">
    <property type="entry name" value="S_TKc"/>
    <property type="match status" value="1"/>
</dbReference>
<proteinExistence type="inferred from homology"/>
<dbReference type="GO" id="GO:0005737">
    <property type="term" value="C:cytoplasm"/>
    <property type="evidence" value="ECO:0007669"/>
    <property type="project" value="TreeGrafter"/>
</dbReference>
<sequence length="1071" mass="117617">MSDVLQGTLSPTENRTELPSSPLHENQSPLHVRENLAGGTGVFANFFEEMADPNDQYLLRNSDHGEEFEGSLLDNSRDGLFYDASPYQLCPPGVDPMHAYYDHCGQYKDDEDLNILGQYKIFVSRSRNENSFDPYQSYRADPSRWEGSVSADLAGNTSYSEYLPQDFGSDLFISYAHRQKPPKVLASRFLLGQTIGRGSYGKVKDAIDLITLKRQAVKVISKLGVRKIPGGWSQALLEASVMRRLPASRHIVSLVAVLRVENPDRLCLVMEHCLGSVHDLQSAGVPCLMDESDEEKYCGNEAVILERPDEGSDQPPDASSSPRTNHNSPPTRGRSNPAHTHRTGKHRFRLKCPIIETDLKQGTTRCTEAFMNRKVSNVEASSHRKVSILHSVHNQQQQQQQFRRLSEAQAHAYFLQLVDGLHFLHSHGVIHRDIKPANLLLTPAPGCGLSPLYSVADVMDAADSGWLDGNGGPSGFVGRSLRDLLNASRGWLIKLTDFGVSASLSTFCPNDLVSSGQTTPAVQPPEVAKGVQSVFIGTKLDVYSAGVTLYFMLTGRVPFSCGNVLQIFEAIAQGEYTIPGHVSSNAARLIRRMMTKDPNKRITLKEISQHPWVLGDPPAPLTLSEVRTKLRTQLENSMLTTGSPTSMRGMITWLDPLVYLRRPTREYPLPHIDDTGARIFTASELEEEEEEDETGSDSPQEIAPFSVLQRLQFYDALGEHTEEEEGNEPNQITSPVLLPYTAGSHYIDAHLARLELSPGQSGDAICAEKCQPHCMSELKIRHSSGGAECLRPPNDLQSPSAQNSGAFRQRGVTISLPARADPGQTNRTSQYPPSGSSGLVSEPPACPADLPVSSVARFTPQPLLAICFGGTVGAVSCTDHLPNVMIERSPPSGSGSHSGFQLGSKLIQLSVDSFSQGKHSGDLSPCASGSHLTPDEQFVSDAPSATNTISRVDTWANCERMGGSVNSTGRRTVSGRFTRWFSRSLSSIQRRLYRLRDRARKRHGPDTEDDLDSHAPDSLDVSNSHTPDHRSMHDSVISDAISERQSSKTGKHGKRLLFRRKSVRSSEDGFT</sequence>
<evidence type="ECO:0000256" key="2">
    <source>
        <dbReference type="ARBA" id="ARBA00001946"/>
    </source>
</evidence>
<evidence type="ECO:0000256" key="4">
    <source>
        <dbReference type="ARBA" id="ARBA00012513"/>
    </source>
</evidence>
<dbReference type="SUPFAM" id="SSF56112">
    <property type="entry name" value="Protein kinase-like (PK-like)"/>
    <property type="match status" value="1"/>
</dbReference>
<comment type="catalytic activity">
    <reaction evidence="14">
        <text>L-seryl-[protein] + ATP = O-phospho-L-seryl-[protein] + ADP + H(+)</text>
        <dbReference type="Rhea" id="RHEA:17989"/>
        <dbReference type="Rhea" id="RHEA-COMP:9863"/>
        <dbReference type="Rhea" id="RHEA-COMP:11604"/>
        <dbReference type="ChEBI" id="CHEBI:15378"/>
        <dbReference type="ChEBI" id="CHEBI:29999"/>
        <dbReference type="ChEBI" id="CHEBI:30616"/>
        <dbReference type="ChEBI" id="CHEBI:83421"/>
        <dbReference type="ChEBI" id="CHEBI:456216"/>
        <dbReference type="EC" id="2.7.11.1"/>
    </reaction>
</comment>
<dbReference type="Gene3D" id="3.30.200.20">
    <property type="entry name" value="Phosphorylase Kinase, domain 1"/>
    <property type="match status" value="1"/>
</dbReference>
<dbReference type="GO" id="GO:0004674">
    <property type="term" value="F:protein serine/threonine kinase activity"/>
    <property type="evidence" value="ECO:0007669"/>
    <property type="project" value="UniProtKB-KW"/>
</dbReference>
<dbReference type="GO" id="GO:0046872">
    <property type="term" value="F:metal ion binding"/>
    <property type="evidence" value="ECO:0007669"/>
    <property type="project" value="UniProtKB-KW"/>
</dbReference>
<comment type="similarity">
    <text evidence="3">Belongs to the protein kinase superfamily. CAMK Ser/Thr protein kinase family. LKB1 subfamily.</text>
</comment>
<protein>
    <recommendedName>
        <fullName evidence="4">non-specific serine/threonine protein kinase</fullName>
        <ecNumber evidence="4">2.7.11.1</ecNumber>
    </recommendedName>
</protein>
<comment type="catalytic activity">
    <reaction evidence="13">
        <text>L-threonyl-[protein] + ATP = O-phospho-L-threonyl-[protein] + ADP + H(+)</text>
        <dbReference type="Rhea" id="RHEA:46608"/>
        <dbReference type="Rhea" id="RHEA-COMP:11060"/>
        <dbReference type="Rhea" id="RHEA-COMP:11605"/>
        <dbReference type="ChEBI" id="CHEBI:15378"/>
        <dbReference type="ChEBI" id="CHEBI:30013"/>
        <dbReference type="ChEBI" id="CHEBI:30616"/>
        <dbReference type="ChEBI" id="CHEBI:61977"/>
        <dbReference type="ChEBI" id="CHEBI:456216"/>
        <dbReference type="EC" id="2.7.11.1"/>
    </reaction>
</comment>
<comment type="cofactor">
    <cofactor evidence="1">
        <name>Mn(2+)</name>
        <dbReference type="ChEBI" id="CHEBI:29035"/>
    </cofactor>
</comment>
<evidence type="ECO:0000313" key="17">
    <source>
        <dbReference type="EMBL" id="TPP63199.1"/>
    </source>
</evidence>
<evidence type="ECO:0000256" key="9">
    <source>
        <dbReference type="ARBA" id="ARBA00022777"/>
    </source>
</evidence>
<dbReference type="GO" id="GO:0035556">
    <property type="term" value="P:intracellular signal transduction"/>
    <property type="evidence" value="ECO:0007669"/>
    <property type="project" value="TreeGrafter"/>
</dbReference>
<dbReference type="Proteomes" id="UP000316759">
    <property type="component" value="Unassembled WGS sequence"/>
</dbReference>
<dbReference type="Gene3D" id="1.10.510.10">
    <property type="entry name" value="Transferase(Phosphotransferase) domain 1"/>
    <property type="match status" value="2"/>
</dbReference>
<feature type="region of interest" description="Disordered" evidence="15">
    <location>
        <begin position="1"/>
        <end position="27"/>
    </location>
</feature>
<evidence type="ECO:0000313" key="18">
    <source>
        <dbReference type="Proteomes" id="UP000316759"/>
    </source>
</evidence>
<feature type="domain" description="Protein kinase" evidence="16">
    <location>
        <begin position="189"/>
        <end position="613"/>
    </location>
</feature>
<keyword evidence="11" id="KW-0460">Magnesium</keyword>
<organism evidence="17 18">
    <name type="scientific">Fasciola gigantica</name>
    <name type="common">Giant liver fluke</name>
    <dbReference type="NCBI Taxonomy" id="46835"/>
    <lineage>
        <taxon>Eukaryota</taxon>
        <taxon>Metazoa</taxon>
        <taxon>Spiralia</taxon>
        <taxon>Lophotrochozoa</taxon>
        <taxon>Platyhelminthes</taxon>
        <taxon>Trematoda</taxon>
        <taxon>Digenea</taxon>
        <taxon>Plagiorchiida</taxon>
        <taxon>Echinostomata</taxon>
        <taxon>Echinostomatoidea</taxon>
        <taxon>Fasciolidae</taxon>
        <taxon>Fasciola</taxon>
    </lineage>
</organism>
<dbReference type="AlphaFoldDB" id="A0A504YRY2"/>
<keyword evidence="10" id="KW-0067">ATP-binding</keyword>
<keyword evidence="5" id="KW-0723">Serine/threonine-protein kinase</keyword>
<evidence type="ECO:0000256" key="15">
    <source>
        <dbReference type="SAM" id="MobiDB-lite"/>
    </source>
</evidence>
<dbReference type="EMBL" id="SUNJ01005939">
    <property type="protein sequence ID" value="TPP63199.1"/>
    <property type="molecule type" value="Genomic_DNA"/>
</dbReference>
<evidence type="ECO:0000256" key="8">
    <source>
        <dbReference type="ARBA" id="ARBA00022741"/>
    </source>
</evidence>
<evidence type="ECO:0000256" key="5">
    <source>
        <dbReference type="ARBA" id="ARBA00022527"/>
    </source>
</evidence>
<feature type="compositionally biased region" description="Polar residues" evidence="15">
    <location>
        <begin position="795"/>
        <end position="806"/>
    </location>
</feature>
<feature type="compositionally biased region" description="Polar residues" evidence="15">
    <location>
        <begin position="317"/>
        <end position="338"/>
    </location>
</feature>
<dbReference type="OrthoDB" id="68483at2759"/>